<gene>
    <name evidence="6" type="primary">XRRA1</name>
</gene>
<evidence type="ECO:0000256" key="5">
    <source>
        <dbReference type="SAM" id="MobiDB-lite"/>
    </source>
</evidence>
<dbReference type="GeneTree" id="ENSGT00390000016048"/>
<keyword evidence="3" id="KW-0433">Leucine-rich repeat</keyword>
<keyword evidence="4" id="KW-0677">Repeat</keyword>
<dbReference type="SUPFAM" id="SSF52058">
    <property type="entry name" value="L domain-like"/>
    <property type="match status" value="1"/>
</dbReference>
<feature type="region of interest" description="Disordered" evidence="5">
    <location>
        <begin position="274"/>
        <end position="297"/>
    </location>
</feature>
<accession>A0AAQ5YN32</accession>
<dbReference type="SMART" id="SM00369">
    <property type="entry name" value="LRR_TYP"/>
    <property type="match status" value="3"/>
</dbReference>
<evidence type="ECO:0000313" key="7">
    <source>
        <dbReference type="Proteomes" id="UP001501940"/>
    </source>
</evidence>
<feature type="compositionally biased region" description="Basic and acidic residues" evidence="5">
    <location>
        <begin position="281"/>
        <end position="297"/>
    </location>
</feature>
<evidence type="ECO:0000256" key="4">
    <source>
        <dbReference type="ARBA" id="ARBA00022737"/>
    </source>
</evidence>
<feature type="compositionally biased region" description="Polar residues" evidence="5">
    <location>
        <begin position="618"/>
        <end position="630"/>
    </location>
</feature>
<reference evidence="6" key="2">
    <citation type="submission" date="2025-08" db="UniProtKB">
        <authorList>
            <consortium name="Ensembl"/>
        </authorList>
    </citation>
    <scope>IDENTIFICATION</scope>
</reference>
<dbReference type="Pfam" id="PF13516">
    <property type="entry name" value="LRR_6"/>
    <property type="match status" value="1"/>
</dbReference>
<dbReference type="InterPro" id="IPR032675">
    <property type="entry name" value="LRR_dom_sf"/>
</dbReference>
<reference evidence="6" key="3">
    <citation type="submission" date="2025-09" db="UniProtKB">
        <authorList>
            <consortium name="Ensembl"/>
        </authorList>
    </citation>
    <scope>IDENTIFICATION</scope>
</reference>
<keyword evidence="7" id="KW-1185">Reference proteome</keyword>
<dbReference type="PROSITE" id="PS51450">
    <property type="entry name" value="LRR"/>
    <property type="match status" value="1"/>
</dbReference>
<dbReference type="GO" id="GO:0005737">
    <property type="term" value="C:cytoplasm"/>
    <property type="evidence" value="ECO:0007669"/>
    <property type="project" value="UniProtKB-SubCell"/>
</dbReference>
<feature type="region of interest" description="Disordered" evidence="5">
    <location>
        <begin position="615"/>
        <end position="641"/>
    </location>
</feature>
<evidence type="ECO:0000256" key="3">
    <source>
        <dbReference type="ARBA" id="ARBA00022614"/>
    </source>
</evidence>
<sequence length="641" mass="72564">MTSGLYKFDDGQSCPTNCFPAGTLQQRRKEGAGHWLVAYREAEKQRCRNLERRIKETYRIEENTLADTPHGITLDRLFLLQLHCVDEPSELCSADISEQKLNSVEPEDLKVFDNVAHIDASINSLSLGSFSSFVSLRVLNLSLNGICNMTFDVADFPYLEVLDLSYNSLSAEAIVSLARLPHLKVLHLTGNKLHRLPPNLGSSNRDPTQMSAKDEDTQFNTLEVLILDDNKLPSGVFDSLANLKRLKHLNLQKNRISEIPFMQLVGRSKPVQISTEEQAEEKEGRDHTESNPNTDEHLRNISQIIPRDSWEEHCKGSSLPLPELQFLNLAENKISKEEALMAAALFPKLREIDIHSNPLTTQRRGDPPLLTYYLQERLGITIKWKKTQEAVKLPVKGFTDVKQKMEEKIPKVSNKSLMMNTARPAQSQAEKSQATVKRTTRSEGKNSEGLTFHENTEHFFITQAADVPEFKYDLPPEERNNLVSQQLTCNELLMDAEPNPDALRPAGIQTAVRMLEHTLKNLNVYRDSKPRLNSIQTPYREREKRIKDLPPLKPIKQPTERVDEMIKSIKKSTTVKVVALGSAMQGTDVTKEEYKEARSLLIDMKAKYKMVHKKTMEQVGSNESDGNIDQSGAEPPPGQKL</sequence>
<organism evidence="6 7">
    <name type="scientific">Amphiprion ocellaris</name>
    <name type="common">Clown anemonefish</name>
    <dbReference type="NCBI Taxonomy" id="80972"/>
    <lineage>
        <taxon>Eukaryota</taxon>
        <taxon>Metazoa</taxon>
        <taxon>Chordata</taxon>
        <taxon>Craniata</taxon>
        <taxon>Vertebrata</taxon>
        <taxon>Euteleostomi</taxon>
        <taxon>Actinopterygii</taxon>
        <taxon>Neopterygii</taxon>
        <taxon>Teleostei</taxon>
        <taxon>Neoteleostei</taxon>
        <taxon>Acanthomorphata</taxon>
        <taxon>Ovalentaria</taxon>
        <taxon>Pomacentridae</taxon>
        <taxon>Amphiprion</taxon>
    </lineage>
</organism>
<protein>
    <recommendedName>
        <fullName evidence="8">X-ray radiation resistance associated 1</fullName>
    </recommendedName>
</protein>
<feature type="compositionally biased region" description="Polar residues" evidence="5">
    <location>
        <begin position="421"/>
        <end position="437"/>
    </location>
</feature>
<dbReference type="Ensembl" id="ENSAOCT00000058693.1">
    <property type="protein sequence ID" value="ENSAOCP00000055218.1"/>
    <property type="gene ID" value="ENSAOCG00000032858.1"/>
</dbReference>
<dbReference type="InterPro" id="IPR003591">
    <property type="entry name" value="Leu-rich_rpt_typical-subtyp"/>
</dbReference>
<comment type="subcellular location">
    <subcellularLocation>
        <location evidence="1">Cytoplasm</location>
    </subcellularLocation>
</comment>
<dbReference type="GO" id="GO:0005634">
    <property type="term" value="C:nucleus"/>
    <property type="evidence" value="ECO:0007669"/>
    <property type="project" value="TreeGrafter"/>
</dbReference>
<dbReference type="InterPro" id="IPR001611">
    <property type="entry name" value="Leu-rich_rpt"/>
</dbReference>
<reference evidence="6 7" key="1">
    <citation type="submission" date="2022-01" db="EMBL/GenBank/DDBJ databases">
        <title>A chromosome-scale genome assembly of the false clownfish, Amphiprion ocellaris.</title>
        <authorList>
            <person name="Ryu T."/>
        </authorList>
    </citation>
    <scope>NUCLEOTIDE SEQUENCE [LARGE SCALE GENOMIC DNA]</scope>
</reference>
<evidence type="ECO:0000256" key="2">
    <source>
        <dbReference type="ARBA" id="ARBA00022490"/>
    </source>
</evidence>
<evidence type="ECO:0000313" key="6">
    <source>
        <dbReference type="Ensembl" id="ENSAOCP00000055218.1"/>
    </source>
</evidence>
<dbReference type="PANTHER" id="PTHR22710:SF2">
    <property type="entry name" value="X-RAY RADIATION RESISTANCE-ASSOCIATED PROTEIN 1"/>
    <property type="match status" value="1"/>
</dbReference>
<feature type="region of interest" description="Disordered" evidence="5">
    <location>
        <begin position="421"/>
        <end position="449"/>
    </location>
</feature>
<dbReference type="RefSeq" id="XP_023152827.2">
    <property type="nucleotide sequence ID" value="XM_023297059.3"/>
</dbReference>
<evidence type="ECO:0000256" key="1">
    <source>
        <dbReference type="ARBA" id="ARBA00004496"/>
    </source>
</evidence>
<evidence type="ECO:0008006" key="8">
    <source>
        <dbReference type="Google" id="ProtNLM"/>
    </source>
</evidence>
<dbReference type="Gene3D" id="3.80.10.10">
    <property type="entry name" value="Ribonuclease Inhibitor"/>
    <property type="match status" value="2"/>
</dbReference>
<dbReference type="GeneID" id="111587197"/>
<keyword evidence="2" id="KW-0963">Cytoplasm</keyword>
<proteinExistence type="predicted"/>
<dbReference type="Proteomes" id="UP001501940">
    <property type="component" value="Chromosome 14"/>
</dbReference>
<name>A0AAQ5YN32_AMPOC</name>
<dbReference type="AlphaFoldDB" id="A0AAQ5YN32"/>
<dbReference type="PANTHER" id="PTHR22710">
    <property type="entry name" value="X-RAY RADIATION RESISTANCE ASSOCIATED PROTEIN 1 XRRA1"/>
    <property type="match status" value="1"/>
</dbReference>